<evidence type="ECO:0000313" key="2">
    <source>
        <dbReference type="EMBL" id="ARX84353.1"/>
    </source>
</evidence>
<dbReference type="Proteomes" id="UP000195880">
    <property type="component" value="Chromosome"/>
</dbReference>
<gene>
    <name evidence="2" type="ORF">SMD44_03791</name>
</gene>
<dbReference type="KEGG" id="salf:SMD44_03791"/>
<dbReference type="AlphaFoldDB" id="A0A1Z1WD20"/>
<reference evidence="2 3" key="1">
    <citation type="submission" date="2017-05" db="EMBL/GenBank/DDBJ databases">
        <title>Streptomyces alboflavus Genome sequencing and assembly.</title>
        <authorList>
            <person name="Wang Y."/>
            <person name="Du B."/>
            <person name="Ding Y."/>
            <person name="Liu H."/>
            <person name="Hou Q."/>
            <person name="Liu K."/>
            <person name="Wang C."/>
            <person name="Yao L."/>
        </authorList>
    </citation>
    <scope>NUCLEOTIDE SEQUENCE [LARGE SCALE GENOMIC DNA]</scope>
    <source>
        <strain evidence="2 3">MDJK44</strain>
    </source>
</reference>
<keyword evidence="3" id="KW-1185">Reference proteome</keyword>
<dbReference type="InterPro" id="IPR007278">
    <property type="entry name" value="DUF397"/>
</dbReference>
<organism evidence="2 3">
    <name type="scientific">Streptomyces alboflavus</name>
    <dbReference type="NCBI Taxonomy" id="67267"/>
    <lineage>
        <taxon>Bacteria</taxon>
        <taxon>Bacillati</taxon>
        <taxon>Actinomycetota</taxon>
        <taxon>Actinomycetes</taxon>
        <taxon>Kitasatosporales</taxon>
        <taxon>Streptomycetaceae</taxon>
        <taxon>Streptomyces</taxon>
    </lineage>
</organism>
<dbReference type="STRING" id="67267.GCA_000716675_05062"/>
<accession>A0A1Z1WD20</accession>
<evidence type="ECO:0000259" key="1">
    <source>
        <dbReference type="Pfam" id="PF04149"/>
    </source>
</evidence>
<dbReference type="Pfam" id="PF04149">
    <property type="entry name" value="DUF397"/>
    <property type="match status" value="2"/>
</dbReference>
<dbReference type="RefSeq" id="WP_087884629.1">
    <property type="nucleotide sequence ID" value="NZ_CP021748.1"/>
</dbReference>
<feature type="domain" description="DUF397" evidence="1">
    <location>
        <begin position="6"/>
        <end position="24"/>
    </location>
</feature>
<feature type="domain" description="DUF397" evidence="1">
    <location>
        <begin position="25"/>
        <end position="82"/>
    </location>
</feature>
<name>A0A1Z1WD20_9ACTN</name>
<proteinExistence type="predicted"/>
<sequence length="90" mass="9639">MSTDRNWFKSSYSGSQGGECLEVALAWTKSSYSGDQGGECLEMAPCPVLDESAAAIHIRDSKNPTGPILHLTPATWTAFLAAHSPLGTRR</sequence>
<evidence type="ECO:0000313" key="3">
    <source>
        <dbReference type="Proteomes" id="UP000195880"/>
    </source>
</evidence>
<protein>
    <submittedName>
        <fullName evidence="2">Toxin</fullName>
    </submittedName>
</protein>
<dbReference type="OrthoDB" id="4562195at2"/>
<dbReference type="EMBL" id="CP021748">
    <property type="protein sequence ID" value="ARX84353.1"/>
    <property type="molecule type" value="Genomic_DNA"/>
</dbReference>